<feature type="compositionally biased region" description="Low complexity" evidence="16">
    <location>
        <begin position="353"/>
        <end position="368"/>
    </location>
</feature>
<dbReference type="InterPro" id="IPR011759">
    <property type="entry name" value="Cyt_c_oxidase_su2_TM_dom"/>
</dbReference>
<feature type="region of interest" description="Disordered" evidence="16">
    <location>
        <begin position="330"/>
        <end position="368"/>
    </location>
</feature>
<evidence type="ECO:0000256" key="4">
    <source>
        <dbReference type="ARBA" id="ARBA00022660"/>
    </source>
</evidence>
<evidence type="ECO:0000256" key="8">
    <source>
        <dbReference type="ARBA" id="ARBA00022982"/>
    </source>
</evidence>
<keyword evidence="8 14" id="KW-0249">Electron transport</keyword>
<dbReference type="SUPFAM" id="SSF81464">
    <property type="entry name" value="Cytochrome c oxidase subunit II-like, transmembrane region"/>
    <property type="match status" value="1"/>
</dbReference>
<evidence type="ECO:0000259" key="20">
    <source>
        <dbReference type="PROSITE" id="PS50999"/>
    </source>
</evidence>
<dbReference type="Pfam" id="PF00116">
    <property type="entry name" value="COX2"/>
    <property type="match status" value="1"/>
</dbReference>
<dbReference type="InterPro" id="IPR001505">
    <property type="entry name" value="Copper_CuA"/>
</dbReference>
<evidence type="ECO:0000256" key="18">
    <source>
        <dbReference type="SAM" id="SignalP"/>
    </source>
</evidence>
<dbReference type="InterPro" id="IPR034210">
    <property type="entry name" value="CcO_II_C"/>
</dbReference>
<keyword evidence="11 17" id="KW-0472">Membrane</keyword>
<dbReference type="OrthoDB" id="9781261at2"/>
<keyword evidence="3 14" id="KW-0813">Transport</keyword>
<keyword evidence="10 15" id="KW-0186">Copper</keyword>
<evidence type="ECO:0000313" key="22">
    <source>
        <dbReference type="Proteomes" id="UP000094256"/>
    </source>
</evidence>
<dbReference type="InterPro" id="IPR014222">
    <property type="entry name" value="Cyt_c_oxidase_su2"/>
</dbReference>
<evidence type="ECO:0000256" key="9">
    <source>
        <dbReference type="ARBA" id="ARBA00022989"/>
    </source>
</evidence>
<dbReference type="Pfam" id="PF02790">
    <property type="entry name" value="COX2_TM"/>
    <property type="match status" value="1"/>
</dbReference>
<dbReference type="GO" id="GO:0005507">
    <property type="term" value="F:copper ion binding"/>
    <property type="evidence" value="ECO:0007669"/>
    <property type="project" value="InterPro"/>
</dbReference>
<dbReference type="PANTHER" id="PTHR22888:SF9">
    <property type="entry name" value="CYTOCHROME C OXIDASE SUBUNIT 2"/>
    <property type="match status" value="1"/>
</dbReference>
<dbReference type="NCBIfam" id="TIGR02866">
    <property type="entry name" value="CoxB"/>
    <property type="match status" value="1"/>
</dbReference>
<proteinExistence type="inferred from homology"/>
<keyword evidence="6 15" id="KW-0479">Metal-binding</keyword>
<gene>
    <name evidence="21" type="ORF">AWL63_02990</name>
</gene>
<comment type="catalytic activity">
    <reaction evidence="13 15">
        <text>4 Fe(II)-[cytochrome c] + O2 + 8 H(+)(in) = 4 Fe(III)-[cytochrome c] + 2 H2O + 4 H(+)(out)</text>
        <dbReference type="Rhea" id="RHEA:11436"/>
        <dbReference type="Rhea" id="RHEA-COMP:10350"/>
        <dbReference type="Rhea" id="RHEA-COMP:14399"/>
        <dbReference type="ChEBI" id="CHEBI:15377"/>
        <dbReference type="ChEBI" id="CHEBI:15378"/>
        <dbReference type="ChEBI" id="CHEBI:15379"/>
        <dbReference type="ChEBI" id="CHEBI:29033"/>
        <dbReference type="ChEBI" id="CHEBI:29034"/>
        <dbReference type="EC" id="7.1.1.9"/>
    </reaction>
</comment>
<evidence type="ECO:0000256" key="1">
    <source>
        <dbReference type="ARBA" id="ARBA00004141"/>
    </source>
</evidence>
<organism evidence="21 22">
    <name type="scientific">Sphingomonas panacis</name>
    <dbReference type="NCBI Taxonomy" id="1560345"/>
    <lineage>
        <taxon>Bacteria</taxon>
        <taxon>Pseudomonadati</taxon>
        <taxon>Pseudomonadota</taxon>
        <taxon>Alphaproteobacteria</taxon>
        <taxon>Sphingomonadales</taxon>
        <taxon>Sphingomonadaceae</taxon>
        <taxon>Sphingomonas</taxon>
    </lineage>
</organism>
<dbReference type="GO" id="GO:0005886">
    <property type="term" value="C:plasma membrane"/>
    <property type="evidence" value="ECO:0007669"/>
    <property type="project" value="UniProtKB-SubCell"/>
</dbReference>
<dbReference type="KEGG" id="span:AWL63_02990"/>
<dbReference type="InterPro" id="IPR036257">
    <property type="entry name" value="Cyt_c_oxidase_su2_TM_sf"/>
</dbReference>
<keyword evidence="4 14" id="KW-0679">Respiratory chain</keyword>
<evidence type="ECO:0000256" key="16">
    <source>
        <dbReference type="SAM" id="MobiDB-lite"/>
    </source>
</evidence>
<dbReference type="GO" id="GO:0004129">
    <property type="term" value="F:cytochrome-c oxidase activity"/>
    <property type="evidence" value="ECO:0007669"/>
    <property type="project" value="UniProtKB-EC"/>
</dbReference>
<protein>
    <recommendedName>
        <fullName evidence="15">Cytochrome c oxidase subunit 2</fullName>
        <ecNumber evidence="15">7.1.1.9</ecNumber>
    </recommendedName>
</protein>
<evidence type="ECO:0000256" key="13">
    <source>
        <dbReference type="ARBA" id="ARBA00047816"/>
    </source>
</evidence>
<feature type="compositionally biased region" description="Polar residues" evidence="16">
    <location>
        <begin position="336"/>
        <end position="352"/>
    </location>
</feature>
<dbReference type="Gene3D" id="2.60.40.420">
    <property type="entry name" value="Cupredoxins - blue copper proteins"/>
    <property type="match status" value="1"/>
</dbReference>
<keyword evidence="9 17" id="KW-1133">Transmembrane helix</keyword>
<evidence type="ECO:0000256" key="17">
    <source>
        <dbReference type="SAM" id="Phobius"/>
    </source>
</evidence>
<evidence type="ECO:0000256" key="15">
    <source>
        <dbReference type="RuleBase" id="RU004024"/>
    </source>
</evidence>
<dbReference type="RefSeq" id="WP_069203676.1">
    <property type="nucleotide sequence ID" value="NZ_CP014168.1"/>
</dbReference>
<evidence type="ECO:0000259" key="19">
    <source>
        <dbReference type="PROSITE" id="PS50857"/>
    </source>
</evidence>
<accession>A0A1B3Z6N3</accession>
<dbReference type="CDD" id="cd13912">
    <property type="entry name" value="CcO_II_C"/>
    <property type="match status" value="1"/>
</dbReference>
<evidence type="ECO:0000256" key="7">
    <source>
        <dbReference type="ARBA" id="ARBA00022967"/>
    </source>
</evidence>
<dbReference type="PANTHER" id="PTHR22888">
    <property type="entry name" value="CYTOCHROME C OXIDASE, SUBUNIT II"/>
    <property type="match status" value="1"/>
</dbReference>
<dbReference type="PROSITE" id="PS50857">
    <property type="entry name" value="COX2_CUA"/>
    <property type="match status" value="1"/>
</dbReference>
<evidence type="ECO:0000256" key="11">
    <source>
        <dbReference type="ARBA" id="ARBA00023136"/>
    </source>
</evidence>
<name>A0A1B3Z6N3_9SPHN</name>
<dbReference type="Proteomes" id="UP000094256">
    <property type="component" value="Chromosome"/>
</dbReference>
<dbReference type="GO" id="GO:0042773">
    <property type="term" value="P:ATP synthesis coupled electron transport"/>
    <property type="evidence" value="ECO:0007669"/>
    <property type="project" value="TreeGrafter"/>
</dbReference>
<dbReference type="PROSITE" id="PS00078">
    <property type="entry name" value="COX2"/>
    <property type="match status" value="1"/>
</dbReference>
<comment type="cofactor">
    <cofactor evidence="15">
        <name>Cu cation</name>
        <dbReference type="ChEBI" id="CHEBI:23378"/>
    </cofactor>
    <text evidence="15">Binds a copper A center.</text>
</comment>
<reference evidence="21 22" key="1">
    <citation type="submission" date="2016-01" db="EMBL/GenBank/DDBJ databases">
        <title>Complete genome and mega plasmid sequence of Sphingomonas panacis DCY99 elicits systemic resistance in rice to Xanthomonas oryzae.</title>
        <authorList>
            <person name="Kim Y.J."/>
            <person name="Yang D.C."/>
            <person name="Sing P."/>
        </authorList>
    </citation>
    <scope>NUCLEOTIDE SEQUENCE [LARGE SCALE GENOMIC DNA]</scope>
    <source>
        <strain evidence="21 22">DCY99</strain>
    </source>
</reference>
<keyword evidence="5 14" id="KW-0812">Transmembrane</keyword>
<evidence type="ECO:0000256" key="3">
    <source>
        <dbReference type="ARBA" id="ARBA00022448"/>
    </source>
</evidence>
<feature type="transmembrane region" description="Helical" evidence="17">
    <location>
        <begin position="134"/>
        <end position="155"/>
    </location>
</feature>
<comment type="subcellular location">
    <subcellularLocation>
        <location evidence="14">Cell membrane</location>
        <topology evidence="14">Multi-pass membrane protein</topology>
    </subcellularLocation>
    <subcellularLocation>
        <location evidence="1">Membrane</location>
        <topology evidence="1">Multi-pass membrane protein</topology>
    </subcellularLocation>
</comment>
<feature type="domain" description="Cytochrome oxidase subunit II copper A binding" evidence="19">
    <location>
        <begin position="164"/>
        <end position="306"/>
    </location>
</feature>
<keyword evidence="7" id="KW-1278">Translocase</keyword>
<dbReference type="SUPFAM" id="SSF49503">
    <property type="entry name" value="Cupredoxins"/>
    <property type="match status" value="1"/>
</dbReference>
<evidence type="ECO:0000256" key="14">
    <source>
        <dbReference type="RuleBase" id="RU000456"/>
    </source>
</evidence>
<dbReference type="InterPro" id="IPR002429">
    <property type="entry name" value="CcO_II-like_C"/>
</dbReference>
<dbReference type="EC" id="7.1.1.9" evidence="15"/>
<feature type="chain" id="PRO_5008556098" description="Cytochrome c oxidase subunit 2" evidence="18">
    <location>
        <begin position="26"/>
        <end position="368"/>
    </location>
</feature>
<evidence type="ECO:0000256" key="6">
    <source>
        <dbReference type="ARBA" id="ARBA00022723"/>
    </source>
</evidence>
<evidence type="ECO:0000256" key="10">
    <source>
        <dbReference type="ARBA" id="ARBA00023008"/>
    </source>
</evidence>
<evidence type="ECO:0000313" key="21">
    <source>
        <dbReference type="EMBL" id="AOH83092.1"/>
    </source>
</evidence>
<feature type="signal peptide" evidence="18">
    <location>
        <begin position="1"/>
        <end position="25"/>
    </location>
</feature>
<dbReference type="Gene3D" id="1.10.287.90">
    <property type="match status" value="1"/>
</dbReference>
<evidence type="ECO:0000256" key="12">
    <source>
        <dbReference type="ARBA" id="ARBA00024688"/>
    </source>
</evidence>
<evidence type="ECO:0000256" key="2">
    <source>
        <dbReference type="ARBA" id="ARBA00007866"/>
    </source>
</evidence>
<feature type="domain" description="Cytochrome oxidase subunit II transmembrane region profile" evidence="20">
    <location>
        <begin position="66"/>
        <end position="162"/>
    </location>
</feature>
<dbReference type="InterPro" id="IPR008972">
    <property type="entry name" value="Cupredoxin"/>
</dbReference>
<dbReference type="AlphaFoldDB" id="A0A1B3Z6N3"/>
<dbReference type="GO" id="GO:0016491">
    <property type="term" value="F:oxidoreductase activity"/>
    <property type="evidence" value="ECO:0007669"/>
    <property type="project" value="InterPro"/>
</dbReference>
<keyword evidence="22" id="KW-1185">Reference proteome</keyword>
<feature type="transmembrane region" description="Helical" evidence="17">
    <location>
        <begin position="92"/>
        <end position="113"/>
    </location>
</feature>
<dbReference type="EMBL" id="CP014168">
    <property type="protein sequence ID" value="AOH83092.1"/>
    <property type="molecule type" value="Genomic_DNA"/>
</dbReference>
<dbReference type="PROSITE" id="PS50999">
    <property type="entry name" value="COX2_TM"/>
    <property type="match status" value="1"/>
</dbReference>
<dbReference type="PRINTS" id="PR01166">
    <property type="entry name" value="CYCOXIDASEII"/>
</dbReference>
<dbReference type="STRING" id="1560345.AWL63_02990"/>
<keyword evidence="18" id="KW-0732">Signal</keyword>
<dbReference type="InterPro" id="IPR045187">
    <property type="entry name" value="CcO_II"/>
</dbReference>
<sequence>MRIMGLKGIVLAAGLALAGLGQAVAAPAAPPAAPAAAPAAAAPAKTDPMLAMDGAPAMLPVAGIGMPVDGKITIQPQVTPNGRRALWFHDVILFPLITIICVFVLILLAWVVVRYRRAAQPVATKTSHNTVLEVLWTGLPVLILLGIALPSIGLLNAQYKPAPDNAVTLKAIGNQWYWSYQYPDNGGFEITANMLKEKNEVGKGERARTDADGPRLLATDNRVVLPYGVPIRLITTSNDVIHSWAIPAFWIKLDAVPGRLNETSFTIEKPGVYFGVCSELCGARHGYMPITVEAVSPAVFAQWVKAKGGTMPSAKPAAAIAASQPLPETGAAFEAGNSTAPVDNATEQAPTVTQGATANPAGAGNAGQ</sequence>
<comment type="function">
    <text evidence="12 15">Subunits I and II form the functional core of the enzyme complex. Electrons originating in cytochrome c are transferred via heme a and Cu(A) to the binuclear center formed by heme a3 and Cu(B).</text>
</comment>
<evidence type="ECO:0000256" key="5">
    <source>
        <dbReference type="ARBA" id="ARBA00022692"/>
    </source>
</evidence>
<comment type="similarity">
    <text evidence="2 14">Belongs to the cytochrome c oxidase subunit 2 family.</text>
</comment>